<dbReference type="Proteomes" id="UP000294850">
    <property type="component" value="Unassembled WGS sequence"/>
</dbReference>
<dbReference type="EMBL" id="SMFL01000005">
    <property type="protein sequence ID" value="TDE14653.1"/>
    <property type="molecule type" value="Genomic_DNA"/>
</dbReference>
<comment type="caution">
    <text evidence="2">The sequence shown here is derived from an EMBL/GenBank/DDBJ whole genome shotgun (WGS) entry which is preliminary data.</text>
</comment>
<dbReference type="AlphaFoldDB" id="A0A4R5DUL7"/>
<sequence length="469" mass="53036">MKSPENNSMVKATSRSRFDKYRLLKIIFASALSTFFLTGYSQDSQNGYSALQNVVTDQSLVDAIAPYDADVRQSVLVASQYPDVLEKLAQIRNQTSNAFQQTIQGYAQKKQNWFYEISRYPNLMDQLASLPRKQSRQQIESLLNNPSDELKETAWKLYDKHHKDLVAINNLNRQAVSSFQELINPLSRNAQNAFKTLQEMPDVLSLLNDHIDISSQLGERYRNDPAGVDQEIAALHDKLEEQSKQELAAYQNELSQDPKAMQELSRASKDYASTGGYSYPAPTGEKVINYGSPYSYWFGYPFWYNSPMWYPGAFGYGSGIYFGLGGYPSFYGFPSLGFSRWFFGGAYRYYPNLYRQYGRYYRESGARSRYISPGRSAFIGSAGRHFSPNISGRSYQSNGNRAYRGEQSPGQSRSRMAPSQNYRQAPQRSNSYRVAPNTRSYNSPSFGGANRNGFSGGGMRGGSSRGGRR</sequence>
<feature type="compositionally biased region" description="Polar residues" evidence="1">
    <location>
        <begin position="408"/>
        <end position="444"/>
    </location>
</feature>
<dbReference type="RefSeq" id="WP_131959236.1">
    <property type="nucleotide sequence ID" value="NZ_SMFL01000005.1"/>
</dbReference>
<keyword evidence="3" id="KW-1185">Reference proteome</keyword>
<protein>
    <recommendedName>
        <fullName evidence="4">DUF3300 domain-containing protein</fullName>
    </recommendedName>
</protein>
<feature type="region of interest" description="Disordered" evidence="1">
    <location>
        <begin position="389"/>
        <end position="469"/>
    </location>
</feature>
<evidence type="ECO:0000313" key="3">
    <source>
        <dbReference type="Proteomes" id="UP000294850"/>
    </source>
</evidence>
<proteinExistence type="predicted"/>
<dbReference type="OrthoDB" id="923323at2"/>
<evidence type="ECO:0000313" key="2">
    <source>
        <dbReference type="EMBL" id="TDE14653.1"/>
    </source>
</evidence>
<feature type="compositionally biased region" description="Gly residues" evidence="1">
    <location>
        <begin position="454"/>
        <end position="469"/>
    </location>
</feature>
<accession>A0A4R5DUL7</accession>
<gene>
    <name evidence="2" type="ORF">E0F88_15805</name>
</gene>
<reference evidence="2 3" key="1">
    <citation type="submission" date="2019-03" db="EMBL/GenBank/DDBJ databases">
        <title>Dyadobacter AR-3-6 sp. nov., isolated from arctic soil.</title>
        <authorList>
            <person name="Chaudhary D.K."/>
        </authorList>
    </citation>
    <scope>NUCLEOTIDE SEQUENCE [LARGE SCALE GENOMIC DNA]</scope>
    <source>
        <strain evidence="2 3">AR-3-6</strain>
    </source>
</reference>
<evidence type="ECO:0008006" key="4">
    <source>
        <dbReference type="Google" id="ProtNLM"/>
    </source>
</evidence>
<evidence type="ECO:0000256" key="1">
    <source>
        <dbReference type="SAM" id="MobiDB-lite"/>
    </source>
</evidence>
<organism evidence="2 3">
    <name type="scientific">Dyadobacter psychrotolerans</name>
    <dbReference type="NCBI Taxonomy" id="2541721"/>
    <lineage>
        <taxon>Bacteria</taxon>
        <taxon>Pseudomonadati</taxon>
        <taxon>Bacteroidota</taxon>
        <taxon>Cytophagia</taxon>
        <taxon>Cytophagales</taxon>
        <taxon>Spirosomataceae</taxon>
        <taxon>Dyadobacter</taxon>
    </lineage>
</organism>
<feature type="compositionally biased region" description="Polar residues" evidence="1">
    <location>
        <begin position="389"/>
        <end position="400"/>
    </location>
</feature>
<name>A0A4R5DUL7_9BACT</name>